<protein>
    <submittedName>
        <fullName evidence="1">Uncharacterized protein</fullName>
    </submittedName>
</protein>
<organism evidence="1">
    <name type="scientific">Siphoviridae sp. ctiuu37</name>
    <dbReference type="NCBI Taxonomy" id="2825628"/>
    <lineage>
        <taxon>Viruses</taxon>
        <taxon>Duplodnaviria</taxon>
        <taxon>Heunggongvirae</taxon>
        <taxon>Uroviricota</taxon>
        <taxon>Caudoviricetes</taxon>
    </lineage>
</organism>
<evidence type="ECO:0000313" key="1">
    <source>
        <dbReference type="EMBL" id="DAG02771.1"/>
    </source>
</evidence>
<accession>A0A8S5V811</accession>
<reference evidence="1" key="1">
    <citation type="journal article" date="2021" name="Proc. Natl. Acad. Sci. U.S.A.">
        <title>A Catalog of Tens of Thousands of Viruses from Human Metagenomes Reveals Hidden Associations with Chronic Diseases.</title>
        <authorList>
            <person name="Tisza M.J."/>
            <person name="Buck C.B."/>
        </authorList>
    </citation>
    <scope>NUCLEOTIDE SEQUENCE</scope>
    <source>
        <strain evidence="1">Ctiuu37</strain>
    </source>
</reference>
<proteinExistence type="predicted"/>
<dbReference type="EMBL" id="BK016214">
    <property type="protein sequence ID" value="DAG02771.1"/>
    <property type="molecule type" value="Genomic_DNA"/>
</dbReference>
<sequence>MEKITTDEAAKMLEHLTGKRYVISASKKKEPMRVEYPARYMRKAELLRMENPLIGREVLNRAIMYAPEGVARKVDPRKKNSPVIFDTEKFEEWRQRH</sequence>
<name>A0A8S5V811_9CAUD</name>